<keyword evidence="5 6" id="KW-0472">Membrane</keyword>
<dbReference type="Pfam" id="PF00892">
    <property type="entry name" value="EamA"/>
    <property type="match status" value="2"/>
</dbReference>
<evidence type="ECO:0000256" key="5">
    <source>
        <dbReference type="ARBA" id="ARBA00023136"/>
    </source>
</evidence>
<proteinExistence type="inferred from homology"/>
<keyword evidence="4 6" id="KW-1133">Transmembrane helix</keyword>
<keyword evidence="3 6" id="KW-0812">Transmembrane</keyword>
<dbReference type="EMBL" id="FXUF01000002">
    <property type="protein sequence ID" value="SMP45698.1"/>
    <property type="molecule type" value="Genomic_DNA"/>
</dbReference>
<feature type="transmembrane region" description="Helical" evidence="6">
    <location>
        <begin position="72"/>
        <end position="91"/>
    </location>
</feature>
<comment type="caution">
    <text evidence="8">The sequence shown here is derived from an EMBL/GenBank/DDBJ whole genome shotgun (WGS) entry which is preliminary data.</text>
</comment>
<keyword evidence="9" id="KW-1185">Reference proteome</keyword>
<dbReference type="InterPro" id="IPR050638">
    <property type="entry name" value="AA-Vitamin_Transporters"/>
</dbReference>
<feature type="transmembrane region" description="Helical" evidence="6">
    <location>
        <begin position="195"/>
        <end position="214"/>
    </location>
</feature>
<evidence type="ECO:0000256" key="2">
    <source>
        <dbReference type="ARBA" id="ARBA00007362"/>
    </source>
</evidence>
<dbReference type="GO" id="GO:0016020">
    <property type="term" value="C:membrane"/>
    <property type="evidence" value="ECO:0007669"/>
    <property type="project" value="UniProtKB-SubCell"/>
</dbReference>
<reference evidence="8" key="1">
    <citation type="submission" date="2017-05" db="EMBL/GenBank/DDBJ databases">
        <authorList>
            <person name="Varghese N."/>
            <person name="Submissions S."/>
        </authorList>
    </citation>
    <scope>NUCLEOTIDE SEQUENCE</scope>
    <source>
        <strain evidence="8">Su22</strain>
    </source>
</reference>
<comment type="similarity">
    <text evidence="2">Belongs to the EamA transporter family.</text>
</comment>
<comment type="subcellular location">
    <subcellularLocation>
        <location evidence="1">Membrane</location>
        <topology evidence="1">Multi-pass membrane protein</topology>
    </subcellularLocation>
</comment>
<feature type="transmembrane region" description="Helical" evidence="6">
    <location>
        <begin position="280"/>
        <end position="299"/>
    </location>
</feature>
<feature type="transmembrane region" description="Helical" evidence="6">
    <location>
        <begin position="226"/>
        <end position="249"/>
    </location>
</feature>
<evidence type="ECO:0000256" key="6">
    <source>
        <dbReference type="SAM" id="Phobius"/>
    </source>
</evidence>
<evidence type="ECO:0000259" key="7">
    <source>
        <dbReference type="Pfam" id="PF00892"/>
    </source>
</evidence>
<name>A0AA45WU29_9CLOT</name>
<dbReference type="PANTHER" id="PTHR32322">
    <property type="entry name" value="INNER MEMBRANE TRANSPORTER"/>
    <property type="match status" value="1"/>
</dbReference>
<feature type="transmembrane region" description="Helical" evidence="6">
    <location>
        <begin position="255"/>
        <end position="273"/>
    </location>
</feature>
<sequence length="300" mass="32728">MGFIQQYTGELAALATAFCWAVTATAFEHSAKRIGSMNMNLLRLLLGLVFLSTYTFVSRGYWLPFDATRTEWFWLTLSGIVGIVIGDILLFEAFVRIGARISMLIYSSVPPLSGLMALIFLGEKMTPIQIAGMFITVAGIVSVILVTEKDTSKIHFTYPVIGILFAFGGAAGQAGGYILGKYGMAGYDPFSATQIRLIAGLICFIILFTVRNHWPHLIRAFKQKDALVSLTIGSFFGPFLGISLSLMAVQRINPGVASTLISLTPILLIPYAFMVKKERVTLREIMGTVIALTGAAIMFI</sequence>
<accession>A0AA45WU29</accession>
<evidence type="ECO:0000313" key="8">
    <source>
        <dbReference type="EMBL" id="SMP45698.1"/>
    </source>
</evidence>
<dbReference type="Proteomes" id="UP001158066">
    <property type="component" value="Unassembled WGS sequence"/>
</dbReference>
<feature type="domain" description="EamA" evidence="7">
    <location>
        <begin position="8"/>
        <end position="144"/>
    </location>
</feature>
<dbReference type="RefSeq" id="WP_283408248.1">
    <property type="nucleotide sequence ID" value="NZ_FXUF01000002.1"/>
</dbReference>
<feature type="transmembrane region" description="Helical" evidence="6">
    <location>
        <begin position="103"/>
        <end position="122"/>
    </location>
</feature>
<dbReference type="InterPro" id="IPR000620">
    <property type="entry name" value="EamA_dom"/>
</dbReference>
<evidence type="ECO:0000256" key="3">
    <source>
        <dbReference type="ARBA" id="ARBA00022692"/>
    </source>
</evidence>
<feature type="transmembrane region" description="Helical" evidence="6">
    <location>
        <begin position="158"/>
        <end position="180"/>
    </location>
</feature>
<feature type="transmembrane region" description="Helical" evidence="6">
    <location>
        <begin position="128"/>
        <end position="146"/>
    </location>
</feature>
<feature type="domain" description="EamA" evidence="7">
    <location>
        <begin position="161"/>
        <end position="299"/>
    </location>
</feature>
<organism evidence="8 9">
    <name type="scientific">Anoxynatronum buryatiense</name>
    <dbReference type="NCBI Taxonomy" id="489973"/>
    <lineage>
        <taxon>Bacteria</taxon>
        <taxon>Bacillati</taxon>
        <taxon>Bacillota</taxon>
        <taxon>Clostridia</taxon>
        <taxon>Eubacteriales</taxon>
        <taxon>Clostridiaceae</taxon>
        <taxon>Anoxynatronum</taxon>
    </lineage>
</organism>
<feature type="transmembrane region" description="Helical" evidence="6">
    <location>
        <begin position="41"/>
        <end position="60"/>
    </location>
</feature>
<evidence type="ECO:0000313" key="9">
    <source>
        <dbReference type="Proteomes" id="UP001158066"/>
    </source>
</evidence>
<evidence type="ECO:0000256" key="4">
    <source>
        <dbReference type="ARBA" id="ARBA00022989"/>
    </source>
</evidence>
<dbReference type="PANTHER" id="PTHR32322:SF2">
    <property type="entry name" value="EAMA DOMAIN-CONTAINING PROTEIN"/>
    <property type="match status" value="1"/>
</dbReference>
<dbReference type="InterPro" id="IPR037185">
    <property type="entry name" value="EmrE-like"/>
</dbReference>
<protein>
    <submittedName>
        <fullName evidence="8">Uncharacterized membrane protein</fullName>
    </submittedName>
</protein>
<gene>
    <name evidence="8" type="ORF">SAMN06296020_102348</name>
</gene>
<evidence type="ECO:0000256" key="1">
    <source>
        <dbReference type="ARBA" id="ARBA00004141"/>
    </source>
</evidence>
<dbReference type="AlphaFoldDB" id="A0AA45WU29"/>
<dbReference type="SUPFAM" id="SSF103481">
    <property type="entry name" value="Multidrug resistance efflux transporter EmrE"/>
    <property type="match status" value="2"/>
</dbReference>